<dbReference type="Pfam" id="PF26639">
    <property type="entry name" value="Het-6_barrel"/>
    <property type="match status" value="1"/>
</dbReference>
<gene>
    <name evidence="2" type="ORF">PV09_05493</name>
</gene>
<dbReference type="InterPro" id="IPR010730">
    <property type="entry name" value="HET"/>
</dbReference>
<protein>
    <recommendedName>
        <fullName evidence="1">Heterokaryon incompatibility domain-containing protein</fullName>
    </recommendedName>
</protein>
<proteinExistence type="predicted"/>
<organism evidence="2 3">
    <name type="scientific">Verruconis gallopava</name>
    <dbReference type="NCBI Taxonomy" id="253628"/>
    <lineage>
        <taxon>Eukaryota</taxon>
        <taxon>Fungi</taxon>
        <taxon>Dikarya</taxon>
        <taxon>Ascomycota</taxon>
        <taxon>Pezizomycotina</taxon>
        <taxon>Dothideomycetes</taxon>
        <taxon>Pleosporomycetidae</taxon>
        <taxon>Venturiales</taxon>
        <taxon>Sympoventuriaceae</taxon>
        <taxon>Verruconis</taxon>
    </lineage>
</organism>
<dbReference type="PANTHER" id="PTHR24148:SF64">
    <property type="entry name" value="HETEROKARYON INCOMPATIBILITY DOMAIN-CONTAINING PROTEIN"/>
    <property type="match status" value="1"/>
</dbReference>
<evidence type="ECO:0000313" key="2">
    <source>
        <dbReference type="EMBL" id="KIW03277.1"/>
    </source>
</evidence>
<dbReference type="InParanoid" id="A0A0D1YRM6"/>
<name>A0A0D1YRM6_9PEZI</name>
<sequence length="647" mass="72489">MEEYQYKNLPLHSSSIRVLHLLPSVDDSVIRCKLVVYPLQEAKEVTYQAISYCWGDANDKLEIYVDDKVLRVNRNLCAALRRLRSSNEVRLLWSDSVCINQEDKKEKASQVQMMRQIYEHASSTLVWLGPGDSLTPWGFELIPRLIEAGKLREANGDERRLTHLTAEERKTYGLPSQYELSWRGLFGIFELPYFSRVWIIQEVAVSKFVEVFCGDSLYCTWDDLVDATNVALSLRLDVLHNTYDSRLLTHINSARGLFQLGIERPLLSVVEQYRSFNASDNRDHVYGLLGLCSQSSLQKLNIVPNYDKSNTVRMVLTELALKELMHSGNLDLLSIPKAIDVPGSNLSLPSWVPDWTKAARYAPFLNIVGSSALEGLEAFINQHSEQGQQSEFPSFAAAGSSRASVSIDHEKLDLRLDGYTVDDVTAVGAMLPDSPNSPSNQGSVSLGDIKTMIVGSFQGVVQNGRTMLDWEELTGANKRGLYKTGESMKDAFWKTFLGGHTIRKGDEWPLERDRWESIAEEYRAPSRFGVSSSSVAYSLAVSASLFSRVVNQAFGNYASKSWPPDLQSPFPTHAHGRRMFRTQSSYIGLGPREMQVGDKVAICSGGKVPLILRACGDGYLFIGDCYVHGLMNGEKYDEKKCRALSIK</sequence>
<dbReference type="InterPro" id="IPR052895">
    <property type="entry name" value="HetReg/Transcr_Mod"/>
</dbReference>
<dbReference type="RefSeq" id="XP_016213146.1">
    <property type="nucleotide sequence ID" value="XM_016359007.1"/>
</dbReference>
<dbReference type="PANTHER" id="PTHR24148">
    <property type="entry name" value="ANKYRIN REPEAT DOMAIN-CONTAINING PROTEIN 39 HOMOLOG-RELATED"/>
    <property type="match status" value="1"/>
</dbReference>
<accession>A0A0D1YRM6</accession>
<dbReference type="Pfam" id="PF06985">
    <property type="entry name" value="HET"/>
    <property type="match status" value="1"/>
</dbReference>
<reference evidence="2 3" key="1">
    <citation type="submission" date="2015-01" db="EMBL/GenBank/DDBJ databases">
        <title>The Genome Sequence of Ochroconis gallopava CBS43764.</title>
        <authorList>
            <consortium name="The Broad Institute Genomics Platform"/>
            <person name="Cuomo C."/>
            <person name="de Hoog S."/>
            <person name="Gorbushina A."/>
            <person name="Stielow B."/>
            <person name="Teixiera M."/>
            <person name="Abouelleil A."/>
            <person name="Chapman S.B."/>
            <person name="Priest M."/>
            <person name="Young S.K."/>
            <person name="Wortman J."/>
            <person name="Nusbaum C."/>
            <person name="Birren B."/>
        </authorList>
    </citation>
    <scope>NUCLEOTIDE SEQUENCE [LARGE SCALE GENOMIC DNA]</scope>
    <source>
        <strain evidence="2 3">CBS 43764</strain>
    </source>
</reference>
<evidence type="ECO:0000259" key="1">
    <source>
        <dbReference type="Pfam" id="PF06985"/>
    </source>
</evidence>
<dbReference type="EMBL" id="KN847545">
    <property type="protein sequence ID" value="KIW03277.1"/>
    <property type="molecule type" value="Genomic_DNA"/>
</dbReference>
<keyword evidence="3" id="KW-1185">Reference proteome</keyword>
<dbReference type="STRING" id="253628.A0A0D1YRM6"/>
<feature type="domain" description="Heterokaryon incompatibility" evidence="1">
    <location>
        <begin position="47"/>
        <end position="202"/>
    </location>
</feature>
<dbReference type="OrthoDB" id="2157530at2759"/>
<dbReference type="GeneID" id="27313466"/>
<dbReference type="Proteomes" id="UP000053259">
    <property type="component" value="Unassembled WGS sequence"/>
</dbReference>
<dbReference type="AlphaFoldDB" id="A0A0D1YRM6"/>
<evidence type="ECO:0000313" key="3">
    <source>
        <dbReference type="Proteomes" id="UP000053259"/>
    </source>
</evidence>
<dbReference type="VEuPathDB" id="FungiDB:PV09_05493"/>
<dbReference type="HOGENOM" id="CLU_004184_7_0_1"/>